<dbReference type="PROSITE" id="PS00018">
    <property type="entry name" value="EF_HAND_1"/>
    <property type="match status" value="2"/>
</dbReference>
<evidence type="ECO:0000313" key="3">
    <source>
        <dbReference type="EMBL" id="CAI3977553.1"/>
    </source>
</evidence>
<dbReference type="InterPro" id="IPR002048">
    <property type="entry name" value="EF_hand_dom"/>
</dbReference>
<accession>A0A9P1FIN1</accession>
<dbReference type="InterPro" id="IPR018247">
    <property type="entry name" value="EF_Hand_1_Ca_BS"/>
</dbReference>
<proteinExistence type="predicted"/>
<protein>
    <recommendedName>
        <fullName evidence="2">EF-hand domain-containing protein</fullName>
    </recommendedName>
</protein>
<evidence type="ECO:0000259" key="2">
    <source>
        <dbReference type="PROSITE" id="PS50222"/>
    </source>
</evidence>
<dbReference type="Gene3D" id="1.10.238.10">
    <property type="entry name" value="EF-hand"/>
    <property type="match status" value="1"/>
</dbReference>
<dbReference type="Pfam" id="PF13499">
    <property type="entry name" value="EF-hand_7"/>
    <property type="match status" value="1"/>
</dbReference>
<sequence>MGDVCSAPYDEPQELLAVDTAEAVLPLLQKETFSVSLRALRDAFDQCDANKDNFVTKIELIKACRSHPNIAQLFGIPEHLRENAREQFEQVFQAMDRDGDRRLTFDELKAYFVRGGVLLQPDENPATETSFPLSKVISPKTC</sequence>
<keyword evidence="5" id="KW-1185">Reference proteome</keyword>
<dbReference type="SUPFAM" id="SSF47473">
    <property type="entry name" value="EF-hand"/>
    <property type="match status" value="1"/>
</dbReference>
<dbReference type="EMBL" id="CAMXCT030000351">
    <property type="protein sequence ID" value="CAL4764865.1"/>
    <property type="molecule type" value="Genomic_DNA"/>
</dbReference>
<reference evidence="4 5" key="2">
    <citation type="submission" date="2024-05" db="EMBL/GenBank/DDBJ databases">
        <authorList>
            <person name="Chen Y."/>
            <person name="Shah S."/>
            <person name="Dougan E. K."/>
            <person name="Thang M."/>
            <person name="Chan C."/>
        </authorList>
    </citation>
    <scope>NUCLEOTIDE SEQUENCE [LARGE SCALE GENOMIC DNA]</scope>
</reference>
<dbReference type="OrthoDB" id="411102at2759"/>
<dbReference type="GO" id="GO:0005509">
    <property type="term" value="F:calcium ion binding"/>
    <property type="evidence" value="ECO:0007669"/>
    <property type="project" value="InterPro"/>
</dbReference>
<dbReference type="SMART" id="SM00054">
    <property type="entry name" value="EFh"/>
    <property type="match status" value="2"/>
</dbReference>
<dbReference type="EMBL" id="CAMXCT020000351">
    <property type="protein sequence ID" value="CAL1130928.1"/>
    <property type="molecule type" value="Genomic_DNA"/>
</dbReference>
<feature type="domain" description="EF-hand" evidence="2">
    <location>
        <begin position="83"/>
        <end position="118"/>
    </location>
</feature>
<dbReference type="AlphaFoldDB" id="A0A9P1FIN1"/>
<comment type="caution">
    <text evidence="3">The sequence shown here is derived from an EMBL/GenBank/DDBJ whole genome shotgun (WGS) entry which is preliminary data.</text>
</comment>
<dbReference type="CDD" id="cd00051">
    <property type="entry name" value="EFh"/>
    <property type="match status" value="1"/>
</dbReference>
<evidence type="ECO:0000313" key="4">
    <source>
        <dbReference type="EMBL" id="CAL4764865.1"/>
    </source>
</evidence>
<evidence type="ECO:0000313" key="5">
    <source>
        <dbReference type="Proteomes" id="UP001152797"/>
    </source>
</evidence>
<reference evidence="3" key="1">
    <citation type="submission" date="2022-10" db="EMBL/GenBank/DDBJ databases">
        <authorList>
            <person name="Chen Y."/>
            <person name="Dougan E. K."/>
            <person name="Chan C."/>
            <person name="Rhodes N."/>
            <person name="Thang M."/>
        </authorList>
    </citation>
    <scope>NUCLEOTIDE SEQUENCE</scope>
</reference>
<evidence type="ECO:0000256" key="1">
    <source>
        <dbReference type="ARBA" id="ARBA00022837"/>
    </source>
</evidence>
<dbReference type="EMBL" id="CAMXCT010000351">
    <property type="protein sequence ID" value="CAI3977553.1"/>
    <property type="molecule type" value="Genomic_DNA"/>
</dbReference>
<organism evidence="3">
    <name type="scientific">Cladocopium goreaui</name>
    <dbReference type="NCBI Taxonomy" id="2562237"/>
    <lineage>
        <taxon>Eukaryota</taxon>
        <taxon>Sar</taxon>
        <taxon>Alveolata</taxon>
        <taxon>Dinophyceae</taxon>
        <taxon>Suessiales</taxon>
        <taxon>Symbiodiniaceae</taxon>
        <taxon>Cladocopium</taxon>
    </lineage>
</organism>
<dbReference type="PROSITE" id="PS50222">
    <property type="entry name" value="EF_HAND_2"/>
    <property type="match status" value="2"/>
</dbReference>
<feature type="domain" description="EF-hand" evidence="2">
    <location>
        <begin position="35"/>
        <end position="70"/>
    </location>
</feature>
<gene>
    <name evidence="3" type="ORF">C1SCF055_LOCUS5686</name>
</gene>
<name>A0A9P1FIN1_9DINO</name>
<dbReference type="Proteomes" id="UP001152797">
    <property type="component" value="Unassembled WGS sequence"/>
</dbReference>
<keyword evidence="1" id="KW-0106">Calcium</keyword>
<dbReference type="InterPro" id="IPR011992">
    <property type="entry name" value="EF-hand-dom_pair"/>
</dbReference>